<accession>A0A9D0Z7H0</accession>
<dbReference type="Proteomes" id="UP000886874">
    <property type="component" value="Unassembled WGS sequence"/>
</dbReference>
<evidence type="ECO:0000313" key="2">
    <source>
        <dbReference type="Proteomes" id="UP000886874"/>
    </source>
</evidence>
<sequence>MMDPEREAAVWARVRAAGGRAYIPPEPACEPAKSSAAGHAAPRPPCPSPRLLLAAAVLCLAASRRGG</sequence>
<reference evidence="1" key="1">
    <citation type="submission" date="2020-10" db="EMBL/GenBank/DDBJ databases">
        <authorList>
            <person name="Gilroy R."/>
        </authorList>
    </citation>
    <scope>NUCLEOTIDE SEQUENCE</scope>
    <source>
        <strain evidence="1">ChiSjej2B20-13462</strain>
    </source>
</reference>
<organism evidence="1 2">
    <name type="scientific">Candidatus Avoscillospira stercorigallinarum</name>
    <dbReference type="NCBI Taxonomy" id="2840708"/>
    <lineage>
        <taxon>Bacteria</taxon>
        <taxon>Bacillati</taxon>
        <taxon>Bacillota</taxon>
        <taxon>Clostridia</taxon>
        <taxon>Eubacteriales</taxon>
        <taxon>Oscillospiraceae</taxon>
        <taxon>Oscillospiraceae incertae sedis</taxon>
        <taxon>Candidatus Avoscillospira</taxon>
    </lineage>
</organism>
<comment type="caution">
    <text evidence="1">The sequence shown here is derived from an EMBL/GenBank/DDBJ whole genome shotgun (WGS) entry which is preliminary data.</text>
</comment>
<name>A0A9D0Z7H0_9FIRM</name>
<gene>
    <name evidence="1" type="ORF">IAA67_08675</name>
</gene>
<dbReference type="EMBL" id="DVFN01000123">
    <property type="protein sequence ID" value="HIQ70389.1"/>
    <property type="molecule type" value="Genomic_DNA"/>
</dbReference>
<proteinExistence type="predicted"/>
<protein>
    <submittedName>
        <fullName evidence="1">Uncharacterized protein</fullName>
    </submittedName>
</protein>
<dbReference type="AlphaFoldDB" id="A0A9D0Z7H0"/>
<evidence type="ECO:0000313" key="1">
    <source>
        <dbReference type="EMBL" id="HIQ70389.1"/>
    </source>
</evidence>
<reference evidence="1" key="2">
    <citation type="journal article" date="2021" name="PeerJ">
        <title>Extensive microbial diversity within the chicken gut microbiome revealed by metagenomics and culture.</title>
        <authorList>
            <person name="Gilroy R."/>
            <person name="Ravi A."/>
            <person name="Getino M."/>
            <person name="Pursley I."/>
            <person name="Horton D.L."/>
            <person name="Alikhan N.F."/>
            <person name="Baker D."/>
            <person name="Gharbi K."/>
            <person name="Hall N."/>
            <person name="Watson M."/>
            <person name="Adriaenssens E.M."/>
            <person name="Foster-Nyarko E."/>
            <person name="Jarju S."/>
            <person name="Secka A."/>
            <person name="Antonio M."/>
            <person name="Oren A."/>
            <person name="Chaudhuri R.R."/>
            <person name="La Ragione R."/>
            <person name="Hildebrand F."/>
            <person name="Pallen M.J."/>
        </authorList>
    </citation>
    <scope>NUCLEOTIDE SEQUENCE</scope>
    <source>
        <strain evidence="1">ChiSjej2B20-13462</strain>
    </source>
</reference>